<dbReference type="EMBL" id="JAGGJU010000006">
    <property type="protein sequence ID" value="MBP1850926.1"/>
    <property type="molecule type" value="Genomic_DNA"/>
</dbReference>
<reference evidence="1 2" key="1">
    <citation type="submission" date="2021-03" db="EMBL/GenBank/DDBJ databases">
        <title>Genomic Encyclopedia of Type Strains, Phase IV (KMG-IV): sequencing the most valuable type-strain genomes for metagenomic binning, comparative biology and taxonomic classification.</title>
        <authorList>
            <person name="Goeker M."/>
        </authorList>
    </citation>
    <scope>NUCLEOTIDE SEQUENCE [LARGE SCALE GENOMIC DNA]</scope>
    <source>
        <strain evidence="1 2">DSM 21600</strain>
    </source>
</reference>
<dbReference type="InterPro" id="IPR015797">
    <property type="entry name" value="NUDIX_hydrolase-like_dom_sf"/>
</dbReference>
<dbReference type="Proteomes" id="UP000759443">
    <property type="component" value="Unassembled WGS sequence"/>
</dbReference>
<proteinExistence type="predicted"/>
<keyword evidence="2" id="KW-1185">Reference proteome</keyword>
<name>A0ABS4DZ08_9HYPH</name>
<comment type="caution">
    <text evidence="1">The sequence shown here is derived from an EMBL/GenBank/DDBJ whole genome shotgun (WGS) entry which is preliminary data.</text>
</comment>
<dbReference type="SUPFAM" id="SSF55811">
    <property type="entry name" value="Nudix"/>
    <property type="match status" value="1"/>
</dbReference>
<dbReference type="Gene3D" id="3.90.79.10">
    <property type="entry name" value="Nucleoside Triphosphate Pyrophosphohydrolase"/>
    <property type="match status" value="1"/>
</dbReference>
<accession>A0ABS4DZ08</accession>
<organism evidence="1 2">
    <name type="scientific">Rhizobium halophytocola</name>
    <dbReference type="NCBI Taxonomy" id="735519"/>
    <lineage>
        <taxon>Bacteria</taxon>
        <taxon>Pseudomonadati</taxon>
        <taxon>Pseudomonadota</taxon>
        <taxon>Alphaproteobacteria</taxon>
        <taxon>Hyphomicrobiales</taxon>
        <taxon>Rhizobiaceae</taxon>
        <taxon>Rhizobium/Agrobacterium group</taxon>
        <taxon>Rhizobium</taxon>
    </lineage>
</organism>
<protein>
    <submittedName>
        <fullName evidence="1">8-oxo-dGTP pyrophosphatase MutT (NUDIX family)</fullName>
    </submittedName>
</protein>
<gene>
    <name evidence="1" type="ORF">J2Z17_002369</name>
</gene>
<evidence type="ECO:0000313" key="2">
    <source>
        <dbReference type="Proteomes" id="UP000759443"/>
    </source>
</evidence>
<evidence type="ECO:0000313" key="1">
    <source>
        <dbReference type="EMBL" id="MBP1850926.1"/>
    </source>
</evidence>
<dbReference type="RefSeq" id="WP_209945167.1">
    <property type="nucleotide sequence ID" value="NZ_JAGGJU010000006.1"/>
</dbReference>
<sequence length="243" mass="26391">MDQMTPFSRLAAQNTVFEIASVDLRVDPGEHPFHEAQKAKAAGNWLREKAQKPAMFDGQVMLQRELVVDAAGVRATGHLVPYSTFLWWRRSAPATGFHLFGLPVVVSGDGAIIAIRMADHTANAGQVYCAAGSLDASDVVNGRCDLLGNMVREVREETGLDLAAAEDDGRLLASHAGRTLAIYRIFRFEASADDLLAAIEDHRLNAADQEISGAVAIRSADPDAHHYNVAMPPLLRWFFAGRG</sequence>